<evidence type="ECO:0000256" key="4">
    <source>
        <dbReference type="ARBA" id="ARBA00022741"/>
    </source>
</evidence>
<keyword evidence="4" id="KW-0547">Nucleotide-binding</keyword>
<organism evidence="7 8">
    <name type="scientific">Parasphaerochaeta coccoides (strain ATCC BAA-1237 / DSM 17374 / SPN1)</name>
    <name type="common">Sphaerochaeta coccoides</name>
    <dbReference type="NCBI Taxonomy" id="760011"/>
    <lineage>
        <taxon>Bacteria</taxon>
        <taxon>Pseudomonadati</taxon>
        <taxon>Spirochaetota</taxon>
        <taxon>Spirochaetia</taxon>
        <taxon>Spirochaetales</taxon>
        <taxon>Sphaerochaetaceae</taxon>
        <taxon>Parasphaerochaeta</taxon>
    </lineage>
</organism>
<dbReference type="InterPro" id="IPR002736">
    <property type="entry name" value="CitG"/>
</dbReference>
<dbReference type="KEGG" id="scc:Spico_1744"/>
<evidence type="ECO:0000256" key="2">
    <source>
        <dbReference type="ARBA" id="ARBA00022679"/>
    </source>
</evidence>
<dbReference type="AlphaFoldDB" id="F4GLB0"/>
<accession>F4GLB0</accession>
<evidence type="ECO:0000313" key="7">
    <source>
        <dbReference type="EMBL" id="AEC02942.1"/>
    </source>
</evidence>
<dbReference type="NCBIfam" id="TIGR03124">
    <property type="entry name" value="citrate_citX"/>
    <property type="match status" value="1"/>
</dbReference>
<dbReference type="Proteomes" id="UP000007939">
    <property type="component" value="Chromosome"/>
</dbReference>
<keyword evidence="8" id="KW-1185">Reference proteome</keyword>
<dbReference type="Gene3D" id="1.10.4200.10">
    <property type="entry name" value="Triphosphoribosyl-dephospho-CoA protein"/>
    <property type="match status" value="1"/>
</dbReference>
<evidence type="ECO:0000256" key="3">
    <source>
        <dbReference type="ARBA" id="ARBA00022695"/>
    </source>
</evidence>
<protein>
    <submittedName>
        <fullName evidence="7">Holo-ACP synthase CitX</fullName>
    </submittedName>
</protein>
<name>F4GLB0_PARC1</name>
<proteinExistence type="predicted"/>
<dbReference type="GO" id="GO:0050519">
    <property type="term" value="F:holo-citrate lyase synthase activity"/>
    <property type="evidence" value="ECO:0007669"/>
    <property type="project" value="UniProtKB-EC"/>
</dbReference>
<dbReference type="InterPro" id="IPR005551">
    <property type="entry name" value="CitX"/>
</dbReference>
<dbReference type="GO" id="GO:0046917">
    <property type="term" value="F:triphosphoribosyl-dephospho-CoA synthase activity"/>
    <property type="evidence" value="ECO:0007669"/>
    <property type="project" value="UniProtKB-EC"/>
</dbReference>
<sequence length="431" mass="47657">MAPVDILDAREQRAAFQQELLAQNSGAVLVCIKANYPGPDKHTPHTSFTVHLLAREIEDSIPVIGRWETDTCEGTAVYFISAGAAVPIKDAMMRLENNHPLGRLIDIDVLSSRGAVSRRDMGYPERTCFICNEPARICARMRRHPVETIQKYYRDTVEDWCARDATRSVLFALVAEAACRPKFGLVTPFSQGRHRDMDYPLLVRSAFAIAPLITEATAMIDALRKPEDVFHDLRHAGVGIERKMLEVTGGVNTHRGAVFTFLLVLMAMRLDHAVPLSERIRMLAAPVAEDFQAIEKKAAQGTPLSHGEQVYMQYGEGGIRALALAGFPRVFNDYLPFFLVQEDEPNTALARTLLHIMATCDDTTVLYRNGIDALREVQRGAADVLAGKKEMMLFNDECIRRGISAGGCADLLALVVFLTVHGKKGHDAGTV</sequence>
<reference evidence="8" key="1">
    <citation type="submission" date="2011-04" db="EMBL/GenBank/DDBJ databases">
        <title>The complete genome of Spirochaeta coccoides DSM 17374.</title>
        <authorList>
            <person name="Lucas S."/>
            <person name="Copeland A."/>
            <person name="Lapidus A."/>
            <person name="Bruce D."/>
            <person name="Goodwin L."/>
            <person name="Pitluck S."/>
            <person name="Peters L."/>
            <person name="Kyrpides N."/>
            <person name="Mavromatis K."/>
            <person name="Pagani I."/>
            <person name="Ivanova N."/>
            <person name="Ovchinnikova G."/>
            <person name="Lu M."/>
            <person name="Detter J.C."/>
            <person name="Tapia R."/>
            <person name="Han C."/>
            <person name="Land M."/>
            <person name="Hauser L."/>
            <person name="Markowitz V."/>
            <person name="Cheng J.-F."/>
            <person name="Hugenholtz P."/>
            <person name="Woyke T."/>
            <person name="Wu D."/>
            <person name="Spring S."/>
            <person name="Schroeder M."/>
            <person name="Brambilla E."/>
            <person name="Klenk H.-P."/>
            <person name="Eisen J.A."/>
        </authorList>
    </citation>
    <scope>NUCLEOTIDE SEQUENCE [LARGE SCALE GENOMIC DNA]</scope>
    <source>
        <strain evidence="8">ATCC BAA-1237 / DSM 17374 / SPN1</strain>
    </source>
</reference>
<comment type="catalytic activity">
    <reaction evidence="6">
        <text>apo-[citrate lyase ACP] + 2'-(5''-triphospho-alpha-D-ribosyl)-3'-dephospho-CoA = holo-[citrate lyase ACP] + diphosphate</text>
        <dbReference type="Rhea" id="RHEA:16333"/>
        <dbReference type="Rhea" id="RHEA-COMP:10157"/>
        <dbReference type="Rhea" id="RHEA-COMP:10158"/>
        <dbReference type="ChEBI" id="CHEBI:29999"/>
        <dbReference type="ChEBI" id="CHEBI:33019"/>
        <dbReference type="ChEBI" id="CHEBI:61378"/>
        <dbReference type="ChEBI" id="CHEBI:82683"/>
        <dbReference type="EC" id="2.7.7.61"/>
    </reaction>
</comment>
<dbReference type="GO" id="GO:0051191">
    <property type="term" value="P:prosthetic group biosynthetic process"/>
    <property type="evidence" value="ECO:0007669"/>
    <property type="project" value="InterPro"/>
</dbReference>
<evidence type="ECO:0000256" key="5">
    <source>
        <dbReference type="ARBA" id="ARBA00022840"/>
    </source>
</evidence>
<dbReference type="STRING" id="760011.Spico_1744"/>
<reference evidence="7 8" key="2">
    <citation type="journal article" date="2012" name="Stand. Genomic Sci.">
        <title>Complete genome sequence of the termite hindgut bacterium Spirochaeta coccoides type strain (SPN1(T)), reclassification in the genus Sphaerochaeta as Sphaerochaeta coccoides comb. nov. and emendations of the family Spirochaetaceae and the genus Sphaerochaeta.</title>
        <authorList>
            <person name="Abt B."/>
            <person name="Han C."/>
            <person name="Scheuner C."/>
            <person name="Lu M."/>
            <person name="Lapidus A."/>
            <person name="Nolan M."/>
            <person name="Lucas S."/>
            <person name="Hammon N."/>
            <person name="Deshpande S."/>
            <person name="Cheng J.F."/>
            <person name="Tapia R."/>
            <person name="Goodwin L.A."/>
            <person name="Pitluck S."/>
            <person name="Liolios K."/>
            <person name="Pagani I."/>
            <person name="Ivanova N."/>
            <person name="Mavromatis K."/>
            <person name="Mikhailova N."/>
            <person name="Huntemann M."/>
            <person name="Pati A."/>
            <person name="Chen A."/>
            <person name="Palaniappan K."/>
            <person name="Land M."/>
            <person name="Hauser L."/>
            <person name="Brambilla E.M."/>
            <person name="Rohde M."/>
            <person name="Spring S."/>
            <person name="Gronow S."/>
            <person name="Goker M."/>
            <person name="Woyke T."/>
            <person name="Bristow J."/>
            <person name="Eisen J.A."/>
            <person name="Markowitz V."/>
            <person name="Hugenholtz P."/>
            <person name="Kyrpides N.C."/>
            <person name="Klenk H.P."/>
            <person name="Detter J.C."/>
        </authorList>
    </citation>
    <scope>NUCLEOTIDE SEQUENCE [LARGE SCALE GENOMIC DNA]</scope>
    <source>
        <strain evidence="8">ATCC BAA-1237 / DSM 17374 / SPN1</strain>
    </source>
</reference>
<dbReference type="EMBL" id="CP002659">
    <property type="protein sequence ID" value="AEC02942.1"/>
    <property type="molecule type" value="Genomic_DNA"/>
</dbReference>
<dbReference type="eggNOG" id="COG1767">
    <property type="taxonomic scope" value="Bacteria"/>
</dbReference>
<evidence type="ECO:0000313" key="8">
    <source>
        <dbReference type="Proteomes" id="UP000007939"/>
    </source>
</evidence>
<keyword evidence="5" id="KW-0067">ATP-binding</keyword>
<gene>
    <name evidence="7" type="ordered locus">Spico_1744</name>
</gene>
<evidence type="ECO:0000256" key="6">
    <source>
        <dbReference type="ARBA" id="ARBA00048574"/>
    </source>
</evidence>
<keyword evidence="3" id="KW-0548">Nucleotidyltransferase</keyword>
<dbReference type="eggNOG" id="COG3697">
    <property type="taxonomic scope" value="Bacteria"/>
</dbReference>
<dbReference type="GO" id="GO:0005524">
    <property type="term" value="F:ATP binding"/>
    <property type="evidence" value="ECO:0007669"/>
    <property type="project" value="UniProtKB-KW"/>
</dbReference>
<dbReference type="Pfam" id="PF01874">
    <property type="entry name" value="CitG"/>
    <property type="match status" value="1"/>
</dbReference>
<evidence type="ECO:0000256" key="1">
    <source>
        <dbReference type="ARBA" id="ARBA00001210"/>
    </source>
</evidence>
<keyword evidence="2" id="KW-0808">Transferase</keyword>
<dbReference type="PANTHER" id="PTHR30201:SF2">
    <property type="entry name" value="2-(5''-TRIPHOSPHORIBOSYL)-3'-DEPHOSPHOCOENZYME-A SYNTHASE"/>
    <property type="match status" value="1"/>
</dbReference>
<comment type="catalytic activity">
    <reaction evidence="1">
        <text>3'-dephospho-CoA + ATP = 2'-(5''-triphospho-alpha-D-ribosyl)-3'-dephospho-CoA + adenine</text>
        <dbReference type="Rhea" id="RHEA:15117"/>
        <dbReference type="ChEBI" id="CHEBI:16708"/>
        <dbReference type="ChEBI" id="CHEBI:30616"/>
        <dbReference type="ChEBI" id="CHEBI:57328"/>
        <dbReference type="ChEBI" id="CHEBI:61378"/>
        <dbReference type="EC" id="2.4.2.52"/>
    </reaction>
</comment>
<dbReference type="Pfam" id="PF03802">
    <property type="entry name" value="CitX"/>
    <property type="match status" value="1"/>
</dbReference>
<dbReference type="PANTHER" id="PTHR30201">
    <property type="entry name" value="TRIPHOSPHORIBOSYL-DEPHOSPHO-COA SYNTHASE"/>
    <property type="match status" value="1"/>
</dbReference>
<dbReference type="HOGENOM" id="CLU_048409_1_0_12"/>